<sequence>MLALFFSFHNASLFLVLYLVCGLSDVLDGYVARKTKTQSELGARLDSMADLILFTVITLSIILWMGNEVRIFLPWIIIIVLIRCTNLAIAAYKYRSFAILHTWGNKLAGFLLFITPLFILYRQSVILWFVCFVAILSAAEESIIHLTSPRLNLNRRSIFKE</sequence>
<dbReference type="GO" id="GO:0008654">
    <property type="term" value="P:phospholipid biosynthetic process"/>
    <property type="evidence" value="ECO:0007669"/>
    <property type="project" value="InterPro"/>
</dbReference>
<proteinExistence type="inferred from homology"/>
<feature type="transmembrane region" description="Helical" evidence="3">
    <location>
        <begin position="103"/>
        <end position="120"/>
    </location>
</feature>
<keyword evidence="3" id="KW-0812">Transmembrane</keyword>
<protein>
    <submittedName>
        <fullName evidence="4">CDP-alcohol phosphatidyltransferase</fullName>
    </submittedName>
</protein>
<feature type="transmembrane region" description="Helical" evidence="3">
    <location>
        <begin position="72"/>
        <end position="91"/>
    </location>
</feature>
<reference evidence="5" key="1">
    <citation type="submission" date="2011-05" db="EMBL/GenBank/DDBJ databases">
        <title>Complete sequence of Desulfotomaculum ruminis DSM 2154.</title>
        <authorList>
            <person name="Lucas S."/>
            <person name="Copeland A."/>
            <person name="Lapidus A."/>
            <person name="Cheng J.-F."/>
            <person name="Goodwin L."/>
            <person name="Pitluck S."/>
            <person name="Lu M."/>
            <person name="Detter J.C."/>
            <person name="Han C."/>
            <person name="Tapia R."/>
            <person name="Land M."/>
            <person name="Hauser L."/>
            <person name="Kyrpides N."/>
            <person name="Ivanova N."/>
            <person name="Mikhailova N."/>
            <person name="Pagani I."/>
            <person name="Stams A.J.M."/>
            <person name="Plugge C.M."/>
            <person name="Muyzer G."/>
            <person name="Kuever J."/>
            <person name="Parshina S.N."/>
            <person name="Ivanova A.E."/>
            <person name="Nazina T.N."/>
            <person name="Brambilla E."/>
            <person name="Spring S."/>
            <person name="Klenk H.-P."/>
            <person name="Woyke T."/>
        </authorList>
    </citation>
    <scope>NUCLEOTIDE SEQUENCE [LARGE SCALE GENOMIC DNA]</scope>
    <source>
        <strain evidence="5">ATCC 23193 / DSM 2154 / NCIB 8452 / DL</strain>
    </source>
</reference>
<dbReference type="STRING" id="696281.Desru_2553"/>
<name>F6DPU1_DESRL</name>
<comment type="similarity">
    <text evidence="2">Belongs to the CDP-alcohol phosphatidyltransferase class-I family.</text>
</comment>
<keyword evidence="3" id="KW-1133">Transmembrane helix</keyword>
<feature type="transmembrane region" description="Helical" evidence="3">
    <location>
        <begin position="48"/>
        <end position="66"/>
    </location>
</feature>
<dbReference type="eggNOG" id="COG0558">
    <property type="taxonomic scope" value="Bacteria"/>
</dbReference>
<dbReference type="KEGG" id="dru:Desru_2553"/>
<dbReference type="InterPro" id="IPR000462">
    <property type="entry name" value="CDP-OH_P_trans"/>
</dbReference>
<dbReference type="InterPro" id="IPR048254">
    <property type="entry name" value="CDP_ALCOHOL_P_TRANSF_CS"/>
</dbReference>
<evidence type="ECO:0000313" key="4">
    <source>
        <dbReference type="EMBL" id="AEG60780.1"/>
    </source>
</evidence>
<evidence type="ECO:0000313" key="5">
    <source>
        <dbReference type="Proteomes" id="UP000009234"/>
    </source>
</evidence>
<gene>
    <name evidence="4" type="ordered locus">Desru_2553</name>
</gene>
<dbReference type="AlphaFoldDB" id="F6DPU1"/>
<dbReference type="Pfam" id="PF01066">
    <property type="entry name" value="CDP-OH_P_transf"/>
    <property type="match status" value="1"/>
</dbReference>
<keyword evidence="1 2" id="KW-0808">Transferase</keyword>
<dbReference type="PROSITE" id="PS00379">
    <property type="entry name" value="CDP_ALCOHOL_P_TRANSF"/>
    <property type="match status" value="1"/>
</dbReference>
<dbReference type="Gene3D" id="1.20.120.1760">
    <property type="match status" value="1"/>
</dbReference>
<feature type="transmembrane region" description="Helical" evidence="3">
    <location>
        <begin position="126"/>
        <end position="146"/>
    </location>
</feature>
<accession>F6DPU1</accession>
<evidence type="ECO:0000256" key="3">
    <source>
        <dbReference type="SAM" id="Phobius"/>
    </source>
</evidence>
<dbReference type="HOGENOM" id="CLU_115797_1_0_9"/>
<keyword evidence="5" id="KW-1185">Reference proteome</keyword>
<dbReference type="EMBL" id="CP002780">
    <property type="protein sequence ID" value="AEG60780.1"/>
    <property type="molecule type" value="Genomic_DNA"/>
</dbReference>
<feature type="transmembrane region" description="Helical" evidence="3">
    <location>
        <begin position="6"/>
        <end position="27"/>
    </location>
</feature>
<dbReference type="GO" id="GO:0016020">
    <property type="term" value="C:membrane"/>
    <property type="evidence" value="ECO:0007669"/>
    <property type="project" value="InterPro"/>
</dbReference>
<dbReference type="InterPro" id="IPR043130">
    <property type="entry name" value="CDP-OH_PTrfase_TM_dom"/>
</dbReference>
<dbReference type="Proteomes" id="UP000009234">
    <property type="component" value="Chromosome"/>
</dbReference>
<evidence type="ECO:0000256" key="2">
    <source>
        <dbReference type="RuleBase" id="RU003750"/>
    </source>
</evidence>
<keyword evidence="3" id="KW-0472">Membrane</keyword>
<organism evidence="4 5">
    <name type="scientific">Desulforamulus ruminis (strain ATCC 23193 / DSM 2154 / NCIMB 8452 / DL)</name>
    <name type="common">Desulfotomaculum ruminis</name>
    <dbReference type="NCBI Taxonomy" id="696281"/>
    <lineage>
        <taxon>Bacteria</taxon>
        <taxon>Bacillati</taxon>
        <taxon>Bacillota</taxon>
        <taxon>Clostridia</taxon>
        <taxon>Eubacteriales</taxon>
        <taxon>Peptococcaceae</taxon>
        <taxon>Desulforamulus</taxon>
    </lineage>
</organism>
<dbReference type="GO" id="GO:0016780">
    <property type="term" value="F:phosphotransferase activity, for other substituted phosphate groups"/>
    <property type="evidence" value="ECO:0007669"/>
    <property type="project" value="InterPro"/>
</dbReference>
<reference evidence="4 5" key="2">
    <citation type="journal article" date="2012" name="Stand. Genomic Sci.">
        <title>Complete genome sequence of the sulfate-reducing firmicute Desulfotomaculum ruminis type strain (DL(T)).</title>
        <authorList>
            <person name="Spring S."/>
            <person name="Visser M."/>
            <person name="Lu M."/>
            <person name="Copeland A."/>
            <person name="Lapidus A."/>
            <person name="Lucas S."/>
            <person name="Cheng J.F."/>
            <person name="Han C."/>
            <person name="Tapia R."/>
            <person name="Goodwin L.A."/>
            <person name="Pitluck S."/>
            <person name="Ivanova N."/>
            <person name="Land M."/>
            <person name="Hauser L."/>
            <person name="Larimer F."/>
            <person name="Rohde M."/>
            <person name="Goker M."/>
            <person name="Detter J.C."/>
            <person name="Kyrpides N.C."/>
            <person name="Woyke T."/>
            <person name="Schaap P.J."/>
            <person name="Plugge C.M."/>
            <person name="Muyzer G."/>
            <person name="Kuever J."/>
            <person name="Pereira I.A."/>
            <person name="Parshina S.N."/>
            <person name="Bernier-Latmani R."/>
            <person name="Stams A.J."/>
            <person name="Klenk H.P."/>
        </authorList>
    </citation>
    <scope>NUCLEOTIDE SEQUENCE [LARGE SCALE GENOMIC DNA]</scope>
    <source>
        <strain evidence="5">ATCC 23193 / DSM 2154 / NCIB 8452 / DL</strain>
    </source>
</reference>
<evidence type="ECO:0000256" key="1">
    <source>
        <dbReference type="ARBA" id="ARBA00022679"/>
    </source>
</evidence>